<accession>A0A955LVU4</accession>
<dbReference type="EMBL" id="JAGQKY010000042">
    <property type="protein sequence ID" value="MCA9397460.1"/>
    <property type="molecule type" value="Genomic_DNA"/>
</dbReference>
<feature type="coiled-coil region" evidence="1">
    <location>
        <begin position="6"/>
        <end position="33"/>
    </location>
</feature>
<organism evidence="2 3">
    <name type="scientific">candidate division WWE3 bacterium</name>
    <dbReference type="NCBI Taxonomy" id="2053526"/>
    <lineage>
        <taxon>Bacteria</taxon>
        <taxon>Katanobacteria</taxon>
    </lineage>
</organism>
<evidence type="ECO:0000313" key="2">
    <source>
        <dbReference type="EMBL" id="MCA9397460.1"/>
    </source>
</evidence>
<dbReference type="Proteomes" id="UP000699691">
    <property type="component" value="Unassembled WGS sequence"/>
</dbReference>
<reference evidence="2" key="2">
    <citation type="journal article" date="2021" name="Microbiome">
        <title>Successional dynamics and alternative stable states in a saline activated sludge microbial community over 9 years.</title>
        <authorList>
            <person name="Wang Y."/>
            <person name="Ye J."/>
            <person name="Ju F."/>
            <person name="Liu L."/>
            <person name="Boyd J.A."/>
            <person name="Deng Y."/>
            <person name="Parks D.H."/>
            <person name="Jiang X."/>
            <person name="Yin X."/>
            <person name="Woodcroft B.J."/>
            <person name="Tyson G.W."/>
            <person name="Hugenholtz P."/>
            <person name="Polz M.F."/>
            <person name="Zhang T."/>
        </authorList>
    </citation>
    <scope>NUCLEOTIDE SEQUENCE</scope>
    <source>
        <strain evidence="2">HKST-UBA02</strain>
    </source>
</reference>
<sequence>MPQLTTIQIKEKIKQYQQELDDLTTQYNQLVKKGGGGRVIHEDAASEYKFFQRRVLEGKIKLTEEIIAEFQDSLNT</sequence>
<protein>
    <submittedName>
        <fullName evidence="2">Uncharacterized protein</fullName>
    </submittedName>
</protein>
<gene>
    <name evidence="2" type="ORF">KC573_01410</name>
</gene>
<keyword evidence="1" id="KW-0175">Coiled coil</keyword>
<reference evidence="2" key="1">
    <citation type="submission" date="2020-04" db="EMBL/GenBank/DDBJ databases">
        <authorList>
            <person name="Zhang T."/>
        </authorList>
    </citation>
    <scope>NUCLEOTIDE SEQUENCE</scope>
    <source>
        <strain evidence="2">HKST-UBA02</strain>
    </source>
</reference>
<name>A0A955LVU4_UNCKA</name>
<comment type="caution">
    <text evidence="2">The sequence shown here is derived from an EMBL/GenBank/DDBJ whole genome shotgun (WGS) entry which is preliminary data.</text>
</comment>
<proteinExistence type="predicted"/>
<evidence type="ECO:0000313" key="3">
    <source>
        <dbReference type="Proteomes" id="UP000699691"/>
    </source>
</evidence>
<dbReference type="AlphaFoldDB" id="A0A955LVU4"/>
<evidence type="ECO:0000256" key="1">
    <source>
        <dbReference type="SAM" id="Coils"/>
    </source>
</evidence>